<protein>
    <submittedName>
        <fullName evidence="12">DEAD/DEAH box helicase</fullName>
    </submittedName>
</protein>
<dbReference type="PANTHER" id="PTHR47959:SF17">
    <property type="entry name" value="ATP-DEPENDENT RNA HELICASE DEAD BOX FAMILY"/>
    <property type="match status" value="1"/>
</dbReference>
<dbReference type="EMBL" id="CP071503">
    <property type="protein sequence ID" value="QSX32341.1"/>
    <property type="molecule type" value="Genomic_DNA"/>
</dbReference>
<dbReference type="InterPro" id="IPR050079">
    <property type="entry name" value="DEAD_box_RNA_helicase"/>
</dbReference>
<dbReference type="SMART" id="SM00490">
    <property type="entry name" value="HELICc"/>
    <property type="match status" value="1"/>
</dbReference>
<dbReference type="InterPro" id="IPR001650">
    <property type="entry name" value="Helicase_C-like"/>
</dbReference>
<evidence type="ECO:0000259" key="10">
    <source>
        <dbReference type="PROSITE" id="PS51194"/>
    </source>
</evidence>
<dbReference type="RefSeq" id="WP_207353586.1">
    <property type="nucleotide sequence ID" value="NZ_CP071503.1"/>
</dbReference>
<keyword evidence="3 7" id="KW-0347">Helicase</keyword>
<evidence type="ECO:0000256" key="3">
    <source>
        <dbReference type="ARBA" id="ARBA00022806"/>
    </source>
</evidence>
<feature type="region of interest" description="Disordered" evidence="8">
    <location>
        <begin position="383"/>
        <end position="446"/>
    </location>
</feature>
<keyword evidence="4 7" id="KW-0067">ATP-binding</keyword>
<proteinExistence type="inferred from homology"/>
<dbReference type="PANTHER" id="PTHR47959">
    <property type="entry name" value="ATP-DEPENDENT RNA HELICASE RHLE-RELATED"/>
    <property type="match status" value="1"/>
</dbReference>
<dbReference type="SMART" id="SM00487">
    <property type="entry name" value="DEXDc"/>
    <property type="match status" value="1"/>
</dbReference>
<dbReference type="SUPFAM" id="SSF52540">
    <property type="entry name" value="P-loop containing nucleoside triphosphate hydrolases"/>
    <property type="match status" value="1"/>
</dbReference>
<evidence type="ECO:0000313" key="12">
    <source>
        <dbReference type="EMBL" id="QSX32341.1"/>
    </source>
</evidence>
<dbReference type="InterPro" id="IPR011545">
    <property type="entry name" value="DEAD/DEAH_box_helicase_dom"/>
</dbReference>
<keyword evidence="13" id="KW-1185">Reference proteome</keyword>
<keyword evidence="2 7" id="KW-0378">Hydrolase</keyword>
<dbReference type="Pfam" id="PF00270">
    <property type="entry name" value="DEAD"/>
    <property type="match status" value="1"/>
</dbReference>
<evidence type="ECO:0000256" key="5">
    <source>
        <dbReference type="ARBA" id="ARBA00038437"/>
    </source>
</evidence>
<dbReference type="InterPro" id="IPR027417">
    <property type="entry name" value="P-loop_NTPase"/>
</dbReference>
<evidence type="ECO:0000256" key="1">
    <source>
        <dbReference type="ARBA" id="ARBA00022741"/>
    </source>
</evidence>
<dbReference type="PROSITE" id="PS00039">
    <property type="entry name" value="DEAD_ATP_HELICASE"/>
    <property type="match status" value="1"/>
</dbReference>
<feature type="domain" description="DEAD-box RNA helicase Q" evidence="11">
    <location>
        <begin position="1"/>
        <end position="29"/>
    </location>
</feature>
<dbReference type="PROSITE" id="PS51192">
    <property type="entry name" value="HELICASE_ATP_BIND_1"/>
    <property type="match status" value="1"/>
</dbReference>
<dbReference type="PROSITE" id="PS51195">
    <property type="entry name" value="Q_MOTIF"/>
    <property type="match status" value="1"/>
</dbReference>
<dbReference type="CDD" id="cd00268">
    <property type="entry name" value="DEADc"/>
    <property type="match status" value="1"/>
</dbReference>
<dbReference type="InterPro" id="IPR014014">
    <property type="entry name" value="RNA_helicase_DEAD_Q_motif"/>
</dbReference>
<comment type="similarity">
    <text evidence="5 7">Belongs to the DEAD box helicase family.</text>
</comment>
<feature type="compositionally biased region" description="Basic residues" evidence="8">
    <location>
        <begin position="391"/>
        <end position="403"/>
    </location>
</feature>
<organism evidence="12 13">
    <name type="scientific">Shewanella avicenniae</name>
    <dbReference type="NCBI Taxonomy" id="2814294"/>
    <lineage>
        <taxon>Bacteria</taxon>
        <taxon>Pseudomonadati</taxon>
        <taxon>Pseudomonadota</taxon>
        <taxon>Gammaproteobacteria</taxon>
        <taxon>Alteromonadales</taxon>
        <taxon>Shewanellaceae</taxon>
        <taxon>Shewanella</taxon>
    </lineage>
</organism>
<feature type="compositionally biased region" description="Basic and acidic residues" evidence="8">
    <location>
        <begin position="437"/>
        <end position="446"/>
    </location>
</feature>
<dbReference type="GO" id="GO:0004386">
    <property type="term" value="F:helicase activity"/>
    <property type="evidence" value="ECO:0007669"/>
    <property type="project" value="UniProtKB-KW"/>
</dbReference>
<evidence type="ECO:0000256" key="7">
    <source>
        <dbReference type="RuleBase" id="RU000492"/>
    </source>
</evidence>
<evidence type="ECO:0000313" key="13">
    <source>
        <dbReference type="Proteomes" id="UP000662770"/>
    </source>
</evidence>
<feature type="domain" description="Helicase ATP-binding" evidence="9">
    <location>
        <begin position="32"/>
        <end position="207"/>
    </location>
</feature>
<evidence type="ECO:0000259" key="9">
    <source>
        <dbReference type="PROSITE" id="PS51192"/>
    </source>
</evidence>
<evidence type="ECO:0000256" key="8">
    <source>
        <dbReference type="SAM" id="MobiDB-lite"/>
    </source>
</evidence>
<name>A0ABX7QLK8_9GAMM</name>
<dbReference type="InterPro" id="IPR044742">
    <property type="entry name" value="DEAD/DEAH_RhlB"/>
</dbReference>
<evidence type="ECO:0000256" key="2">
    <source>
        <dbReference type="ARBA" id="ARBA00022801"/>
    </source>
</evidence>
<dbReference type="Gene3D" id="3.40.50.300">
    <property type="entry name" value="P-loop containing nucleotide triphosphate hydrolases"/>
    <property type="match status" value="2"/>
</dbReference>
<dbReference type="InterPro" id="IPR014001">
    <property type="entry name" value="Helicase_ATP-bd"/>
</dbReference>
<gene>
    <name evidence="12" type="ORF">JYB87_11220</name>
</gene>
<evidence type="ECO:0000259" key="11">
    <source>
        <dbReference type="PROSITE" id="PS51195"/>
    </source>
</evidence>
<dbReference type="CDD" id="cd18787">
    <property type="entry name" value="SF2_C_DEAD"/>
    <property type="match status" value="1"/>
</dbReference>
<keyword evidence="1 7" id="KW-0547">Nucleotide-binding</keyword>
<sequence>MQFSDFFLDKRLLQSLGHQGITTPTPIQEVAIPVALAGKDLMASSKTGSGKTFAFLLPALQRVISTKALSKQDPRVLILLPTRELANQVYAELRSLVANTQYSAVSILGGENFNDQAKALARNPHFIVATPGRLADHLEQRHLFLNGLELLVLDEADRMLDLGFASQLRAINSAADHRRRQTLMFSATLAHDEVQTLASELLKDPRHVAIGASNQANPDIQQRLYLVDNLTHKEAVLQQVLNHASFQQAIIFTATRVDAERLAQLVDSWGHSAIGLSGELIQSKRNQIMDGFARGQAKVLVTTDVASRGLDLTNVGLVVNFDMPKFAEEYIHRIGRTARAGAKGDAVSLVGPKDWHAFERIEAFLGTNIERAAIEGFEGRFNGLAPERQHTGKRSITKPKAAKPRSSVKAAAKPAQRDKRFMTSVDVGDAPMRRKPAKPDVSESDE</sequence>
<dbReference type="Pfam" id="PF00271">
    <property type="entry name" value="Helicase_C"/>
    <property type="match status" value="1"/>
</dbReference>
<feature type="domain" description="Helicase C-terminal" evidence="10">
    <location>
        <begin position="236"/>
        <end position="385"/>
    </location>
</feature>
<evidence type="ECO:0000256" key="4">
    <source>
        <dbReference type="ARBA" id="ARBA00022840"/>
    </source>
</evidence>
<dbReference type="Proteomes" id="UP000662770">
    <property type="component" value="Chromosome"/>
</dbReference>
<dbReference type="InterPro" id="IPR000629">
    <property type="entry name" value="RNA-helicase_DEAD-box_CS"/>
</dbReference>
<feature type="short sequence motif" description="Q motif" evidence="6">
    <location>
        <begin position="1"/>
        <end position="29"/>
    </location>
</feature>
<dbReference type="PROSITE" id="PS51194">
    <property type="entry name" value="HELICASE_CTER"/>
    <property type="match status" value="1"/>
</dbReference>
<accession>A0ABX7QLK8</accession>
<evidence type="ECO:0000256" key="6">
    <source>
        <dbReference type="PROSITE-ProRule" id="PRU00552"/>
    </source>
</evidence>
<reference evidence="12 13" key="1">
    <citation type="submission" date="2021-03" db="EMBL/GenBank/DDBJ databases">
        <title>Novel species identification of genus Shewanella.</title>
        <authorList>
            <person name="Liu G."/>
            <person name="Zhang Q."/>
        </authorList>
    </citation>
    <scope>NUCLEOTIDE SEQUENCE [LARGE SCALE GENOMIC DNA]</scope>
    <source>
        <strain evidence="12 13">FJAT-51800</strain>
    </source>
</reference>